<evidence type="ECO:0000313" key="2">
    <source>
        <dbReference type="EMBL" id="EFD81940.2"/>
    </source>
</evidence>
<reference evidence="2 3" key="2">
    <citation type="submission" date="2013-10" db="EMBL/GenBank/DDBJ databases">
        <title>The Genome Sequence of Fusobacterium nucleatum subsp. animalis D11.</title>
        <authorList>
            <consortium name="The Broad Institute Genomics Platform"/>
            <person name="Earl A."/>
            <person name="Ward D."/>
            <person name="Feldgarden M."/>
            <person name="Gevers D."/>
            <person name="Kostic A."/>
            <person name="Garrett W."/>
            <person name="Young S.K."/>
            <person name="Zeng Q."/>
            <person name="Gargeya S."/>
            <person name="Fitzgerald M."/>
            <person name="Abouelleil A."/>
            <person name="Alvarado L."/>
            <person name="Berlin A.M."/>
            <person name="Chapman S.B."/>
            <person name="Gainer-Dewar J."/>
            <person name="Goldberg J."/>
            <person name="Gnerre S."/>
            <person name="Griggs A."/>
            <person name="Gujja S."/>
            <person name="Hansen M."/>
            <person name="Howarth C."/>
            <person name="Imamovic A."/>
            <person name="Ireland A."/>
            <person name="Larimer J."/>
            <person name="McCowan C."/>
            <person name="Murphy C."/>
            <person name="Pearson M."/>
            <person name="Poon T.W."/>
            <person name="Priest M."/>
            <person name="Roberts A."/>
            <person name="Saif S."/>
            <person name="Shea T."/>
            <person name="Sykes S."/>
            <person name="Wortman J."/>
            <person name="Nusbaum C."/>
            <person name="Birren B."/>
        </authorList>
    </citation>
    <scope>NUCLEOTIDE SEQUENCE [LARGE SCALE GENOMIC DNA]</scope>
    <source>
        <strain evidence="2 3">D11</strain>
    </source>
</reference>
<dbReference type="Proteomes" id="UP000004650">
    <property type="component" value="Unassembled WGS sequence"/>
</dbReference>
<sequence>MKEYEIDKLAREYALTNEQLLDYLLANNIDIFNKNEQINRLKIRELLERLNFSNQYNDHSNKSTFERIKIEKLFGKYDYDLVFENDIVIWVSENGVGKTTILNIIVAILNADERTLFDINFKKIEIFIDKKSYIIDKENYSQLVQDDSEYQEKIKYLISELDIYLPRNYSLKIKNELNYIGYISSDILNEVILRLSRDDFINNDHLMYMIHKLKDFQYKYFSKILVEIKNKLREEVVFYPTYRRVEVGFDRVFNRYNNNNELSPKYMGFGMEDVKKSIKNLLDKLRKDANIAYIRMNRKIISELLQGNIRNYITPIDKIDTHKVEVVIKRIGENRIKNIDKLREFLGTNNESIEKDSNIEFLIYYFQKLVKIYDSQEATDKKLNKFTTVCSKYLSGKKIVYDETRLTVDIYDCQNIKIDFEDLSSGEKQVISIFSKVYLDVIAPCIFIIDEPEISLSIEWQKEFLKDIYASQKIGLMVATTHSPFIFKNEYRDYVVELGKYIEE</sequence>
<evidence type="ECO:0000313" key="3">
    <source>
        <dbReference type="Proteomes" id="UP000004650"/>
    </source>
</evidence>
<reference evidence="3" key="1">
    <citation type="submission" date="2009-02" db="EMBL/GenBank/DDBJ databases">
        <title>The Genome Sequence of Shigella sp. D9.</title>
        <authorList>
            <consortium name="The Broad Institute Genome Sequencing Platform"/>
            <person name="Ward D."/>
            <person name="Young S.K."/>
            <person name="Kodira C.D."/>
            <person name="Zeng Q."/>
            <person name="Koehrsen M."/>
            <person name="Alvarado L."/>
            <person name="Berlin A."/>
            <person name="Borenstein D."/>
            <person name="Chen Z."/>
            <person name="Engels R."/>
            <person name="Freedman E."/>
            <person name="Gellesch M."/>
            <person name="Goldberg J."/>
            <person name="Griggs A."/>
            <person name="Gujja S."/>
            <person name="Heiman D."/>
            <person name="Hepburn T."/>
            <person name="Howarth C."/>
            <person name="Jen D."/>
            <person name="Larson L."/>
            <person name="Lewis B."/>
            <person name="Mehta T."/>
            <person name="Park D."/>
            <person name="Pearson M."/>
            <person name="Roberts A."/>
            <person name="Saif S."/>
            <person name="Shea T."/>
            <person name="Shenoy N."/>
            <person name="Sisk P."/>
            <person name="Stolte C."/>
            <person name="Sykes S."/>
            <person name="Walk T."/>
            <person name="White J."/>
            <person name="Yandava C."/>
            <person name="Allen-Vercoe E."/>
            <person name="Strauss J."/>
            <person name="Sibley C."/>
            <person name="White A."/>
            <person name="Ambrose C."/>
            <person name="Lander E."/>
            <person name="Nusbaum C."/>
            <person name="Galagan J."/>
            <person name="Birren B."/>
        </authorList>
    </citation>
    <scope>NUCLEOTIDE SEQUENCE [LARGE SCALE GENOMIC DNA]</scope>
    <source>
        <strain evidence="3">D11</strain>
    </source>
</reference>
<feature type="domain" description="ATPase AAA-type core" evidence="1">
    <location>
        <begin position="417"/>
        <end position="486"/>
    </location>
</feature>
<accession>D6BIE3</accession>
<dbReference type="InterPro" id="IPR003959">
    <property type="entry name" value="ATPase_AAA_core"/>
</dbReference>
<dbReference type="Gene3D" id="3.40.50.300">
    <property type="entry name" value="P-loop containing nucleotide triphosphate hydrolases"/>
    <property type="match status" value="1"/>
</dbReference>
<dbReference type="EMBL" id="ACDS02000093">
    <property type="protein sequence ID" value="EFD81940.2"/>
    <property type="molecule type" value="Genomic_DNA"/>
</dbReference>
<dbReference type="Pfam" id="PF13304">
    <property type="entry name" value="AAA_21"/>
    <property type="match status" value="1"/>
</dbReference>
<proteinExistence type="predicted"/>
<dbReference type="PANTHER" id="PTHR43581">
    <property type="entry name" value="ATP/GTP PHOSPHATASE"/>
    <property type="match status" value="1"/>
</dbReference>
<organism evidence="2 3">
    <name type="scientific">Fusobacterium animalis D11</name>
    <dbReference type="NCBI Taxonomy" id="556264"/>
    <lineage>
        <taxon>Bacteria</taxon>
        <taxon>Fusobacteriati</taxon>
        <taxon>Fusobacteriota</taxon>
        <taxon>Fusobacteriia</taxon>
        <taxon>Fusobacteriales</taxon>
        <taxon>Fusobacteriaceae</taxon>
        <taxon>Fusobacterium</taxon>
    </lineage>
</organism>
<dbReference type="PANTHER" id="PTHR43581:SF2">
    <property type="entry name" value="EXCINUCLEASE ATPASE SUBUNIT"/>
    <property type="match status" value="1"/>
</dbReference>
<dbReference type="InterPro" id="IPR051396">
    <property type="entry name" value="Bact_Antivir_Def_Nuclease"/>
</dbReference>
<name>D6BIE3_9FUSO</name>
<gene>
    <name evidence="2" type="ORF">PSAG_01976</name>
</gene>
<protein>
    <submittedName>
        <fullName evidence="2">ATP/GTP-binding protein</fullName>
    </submittedName>
</protein>
<dbReference type="InterPro" id="IPR027417">
    <property type="entry name" value="P-loop_NTPase"/>
</dbReference>
<comment type="caution">
    <text evidence="2">The sequence shown here is derived from an EMBL/GenBank/DDBJ whole genome shotgun (WGS) entry which is preliminary data.</text>
</comment>
<dbReference type="SUPFAM" id="SSF52540">
    <property type="entry name" value="P-loop containing nucleoside triphosphate hydrolases"/>
    <property type="match status" value="1"/>
</dbReference>
<dbReference type="AlphaFoldDB" id="D6BIE3"/>
<evidence type="ECO:0000259" key="1">
    <source>
        <dbReference type="Pfam" id="PF13304"/>
    </source>
</evidence>